<evidence type="ECO:0000256" key="4">
    <source>
        <dbReference type="ARBA" id="ARBA00022679"/>
    </source>
</evidence>
<feature type="site" description="Transition state stabilizer" evidence="9">
    <location>
        <position position="254"/>
    </location>
</feature>
<feature type="binding site" evidence="9">
    <location>
        <position position="89"/>
    </location>
    <ligand>
        <name>substrate</name>
    </ligand>
</feature>
<keyword evidence="9" id="KW-0963">Cytoplasm</keyword>
<dbReference type="EMBL" id="LT629748">
    <property type="protein sequence ID" value="SDS96795.1"/>
    <property type="molecule type" value="Genomic_DNA"/>
</dbReference>
<dbReference type="GO" id="GO:0005524">
    <property type="term" value="F:ATP binding"/>
    <property type="evidence" value="ECO:0007669"/>
    <property type="project" value="UniProtKB-UniRule"/>
</dbReference>
<dbReference type="CDD" id="cd04250">
    <property type="entry name" value="AAK_NAGK-C"/>
    <property type="match status" value="1"/>
</dbReference>
<evidence type="ECO:0000256" key="9">
    <source>
        <dbReference type="HAMAP-Rule" id="MF_00082"/>
    </source>
</evidence>
<evidence type="ECO:0000256" key="8">
    <source>
        <dbReference type="ARBA" id="ARBA00048141"/>
    </source>
</evidence>
<dbReference type="NCBIfam" id="TIGR00761">
    <property type="entry name" value="argB"/>
    <property type="match status" value="1"/>
</dbReference>
<protein>
    <recommendedName>
        <fullName evidence="9">Acetylglutamate kinase</fullName>
        <ecNumber evidence="9">2.7.2.8</ecNumber>
    </recommendedName>
    <alternativeName>
        <fullName evidence="9">N-acetyl-L-glutamate 5-phosphotransferase</fullName>
    </alternativeName>
    <alternativeName>
        <fullName evidence="9">NAG kinase</fullName>
        <shortName evidence="9">NAGK</shortName>
    </alternativeName>
</protein>
<comment type="function">
    <text evidence="9">Catalyzes the ATP-dependent phosphorylation of N-acetyl-L-glutamate.</text>
</comment>
<dbReference type="GO" id="GO:0003991">
    <property type="term" value="F:acetylglutamate kinase activity"/>
    <property type="evidence" value="ECO:0007669"/>
    <property type="project" value="UniProtKB-UniRule"/>
</dbReference>
<dbReference type="GO" id="GO:0042450">
    <property type="term" value="P:L-arginine biosynthetic process via ornithine"/>
    <property type="evidence" value="ECO:0007669"/>
    <property type="project" value="UniProtKB-UniRule"/>
</dbReference>
<dbReference type="HAMAP" id="MF_00082">
    <property type="entry name" value="ArgB"/>
    <property type="match status" value="1"/>
</dbReference>
<keyword evidence="4 9" id="KW-0808">Transferase</keyword>
<dbReference type="RefSeq" id="WP_090275112.1">
    <property type="nucleotide sequence ID" value="NZ_LT629748.1"/>
</dbReference>
<evidence type="ECO:0000256" key="6">
    <source>
        <dbReference type="ARBA" id="ARBA00022777"/>
    </source>
</evidence>
<comment type="catalytic activity">
    <reaction evidence="8 9">
        <text>N-acetyl-L-glutamate + ATP = N-acetyl-L-glutamyl 5-phosphate + ADP</text>
        <dbReference type="Rhea" id="RHEA:14629"/>
        <dbReference type="ChEBI" id="CHEBI:30616"/>
        <dbReference type="ChEBI" id="CHEBI:44337"/>
        <dbReference type="ChEBI" id="CHEBI:57936"/>
        <dbReference type="ChEBI" id="CHEBI:456216"/>
        <dbReference type="EC" id="2.7.2.8"/>
    </reaction>
</comment>
<keyword evidence="2 9" id="KW-0055">Arginine biosynthesis</keyword>
<name>A0A1H1WI64_9GAMM</name>
<dbReference type="AlphaFoldDB" id="A0A1H1WI64"/>
<dbReference type="InterPro" id="IPR001057">
    <property type="entry name" value="Glu/AcGlu_kinase"/>
</dbReference>
<dbReference type="GO" id="GO:0005737">
    <property type="term" value="C:cytoplasm"/>
    <property type="evidence" value="ECO:0007669"/>
    <property type="project" value="UniProtKB-SubCell"/>
</dbReference>
<dbReference type="Pfam" id="PF00696">
    <property type="entry name" value="AA_kinase"/>
    <property type="match status" value="1"/>
</dbReference>
<evidence type="ECO:0000256" key="2">
    <source>
        <dbReference type="ARBA" id="ARBA00022571"/>
    </source>
</evidence>
<feature type="binding site" evidence="9">
    <location>
        <position position="194"/>
    </location>
    <ligand>
        <name>substrate</name>
    </ligand>
</feature>
<organism evidence="11 12">
    <name type="scientific">Halopseudomonas litoralis</name>
    <dbReference type="NCBI Taxonomy" id="797277"/>
    <lineage>
        <taxon>Bacteria</taxon>
        <taxon>Pseudomonadati</taxon>
        <taxon>Pseudomonadota</taxon>
        <taxon>Gammaproteobacteria</taxon>
        <taxon>Pseudomonadales</taxon>
        <taxon>Pseudomonadaceae</taxon>
        <taxon>Halopseudomonas</taxon>
    </lineage>
</organism>
<comment type="pathway">
    <text evidence="1 9">Amino-acid biosynthesis; L-arginine biosynthesis; N(2)-acetyl-L-ornithine from L-glutamate: step 2/4.</text>
</comment>
<dbReference type="InterPro" id="IPR001048">
    <property type="entry name" value="Asp/Glu/Uridylate_kinase"/>
</dbReference>
<dbReference type="SUPFAM" id="SSF53633">
    <property type="entry name" value="Carbamate kinase-like"/>
    <property type="match status" value="1"/>
</dbReference>
<keyword evidence="5 9" id="KW-0547">Nucleotide-binding</keyword>
<evidence type="ECO:0000256" key="7">
    <source>
        <dbReference type="ARBA" id="ARBA00022840"/>
    </source>
</evidence>
<evidence type="ECO:0000256" key="5">
    <source>
        <dbReference type="ARBA" id="ARBA00022741"/>
    </source>
</evidence>
<gene>
    <name evidence="9" type="primary">argB</name>
    <name evidence="11" type="ORF">SAMN05216198_3284</name>
</gene>
<dbReference type="Gene3D" id="3.40.1160.10">
    <property type="entry name" value="Acetylglutamate kinase-like"/>
    <property type="match status" value="1"/>
</dbReference>
<keyword evidence="12" id="KW-1185">Reference proteome</keyword>
<dbReference type="PRINTS" id="PR00474">
    <property type="entry name" value="GLU5KINASE"/>
</dbReference>
<dbReference type="InterPro" id="IPR041727">
    <property type="entry name" value="NAGK-C"/>
</dbReference>
<evidence type="ECO:0000313" key="12">
    <source>
        <dbReference type="Proteomes" id="UP000243426"/>
    </source>
</evidence>
<dbReference type="PIRSF" id="PIRSF000728">
    <property type="entry name" value="NAGK"/>
    <property type="match status" value="1"/>
</dbReference>
<dbReference type="InterPro" id="IPR036393">
    <property type="entry name" value="AceGlu_kinase-like_sf"/>
</dbReference>
<dbReference type="UniPathway" id="UPA00068">
    <property type="reaction ID" value="UER00107"/>
</dbReference>
<keyword evidence="3 9" id="KW-0028">Amino-acid biosynthesis</keyword>
<evidence type="ECO:0000256" key="3">
    <source>
        <dbReference type="ARBA" id="ARBA00022605"/>
    </source>
</evidence>
<dbReference type="InterPro" id="IPR004662">
    <property type="entry name" value="AcgluKinase_fam"/>
</dbReference>
<proteinExistence type="inferred from homology"/>
<sequence>MLNRDAATQVSMILTEALPYIQRFTGKTIVIKYGGNAMESEELQASFAKDIVLMKTVGINPVVVHGGGPQIGELLKRLNIASEFIEGMRVTDSATMDVVEMVLGGQVNKNIVNLINQHGGQALGLTGKDANLIRARKLKVTRRTPGMDKPEIIDVGQVGEVSEVNVKLINRLISDDYIPVIAPIGVGDDGASYNINADLVAGKVAEALGAEKLMLLTNIAGLMNKEGKVLTGLTTAQVDELIADGTIYGGMLPKIRCALDAVQGGVGSAIIVDGRVPNAVLLEVFTDTGVGTLITNQPLEELHAAE</sequence>
<dbReference type="OrthoDB" id="9803155at2"/>
<accession>A0A1H1WI64</accession>
<evidence type="ECO:0000259" key="10">
    <source>
        <dbReference type="Pfam" id="PF00696"/>
    </source>
</evidence>
<keyword evidence="7 9" id="KW-0067">ATP-binding</keyword>
<evidence type="ECO:0000256" key="1">
    <source>
        <dbReference type="ARBA" id="ARBA00004828"/>
    </source>
</evidence>
<comment type="subcellular location">
    <subcellularLocation>
        <location evidence="9">Cytoplasm</location>
    </subcellularLocation>
</comment>
<feature type="binding site" evidence="9">
    <location>
        <begin position="67"/>
        <end position="68"/>
    </location>
    <ligand>
        <name>substrate</name>
    </ligand>
</feature>
<dbReference type="Proteomes" id="UP000243426">
    <property type="component" value="Chromosome I"/>
</dbReference>
<feature type="site" description="Transition state stabilizer" evidence="9">
    <location>
        <position position="32"/>
    </location>
</feature>
<evidence type="ECO:0000313" key="11">
    <source>
        <dbReference type="EMBL" id="SDS96795.1"/>
    </source>
</evidence>
<dbReference type="EC" id="2.7.2.8" evidence="9"/>
<dbReference type="STRING" id="797277.SAMN05216198_3284"/>
<feature type="domain" description="Aspartate/glutamate/uridylate kinase" evidence="10">
    <location>
        <begin position="27"/>
        <end position="273"/>
    </location>
</feature>
<reference evidence="12" key="1">
    <citation type="submission" date="2016-10" db="EMBL/GenBank/DDBJ databases">
        <authorList>
            <person name="Varghese N."/>
            <person name="Submissions S."/>
        </authorList>
    </citation>
    <scope>NUCLEOTIDE SEQUENCE [LARGE SCALE GENOMIC DNA]</scope>
    <source>
        <strain evidence="12">2SM5</strain>
    </source>
</reference>
<dbReference type="FunFam" id="3.40.1160.10:FF:000004">
    <property type="entry name" value="Acetylglutamate kinase"/>
    <property type="match status" value="1"/>
</dbReference>
<keyword evidence="6 9" id="KW-0418">Kinase</keyword>
<comment type="similarity">
    <text evidence="9">Belongs to the acetylglutamate kinase family. ArgB subfamily.</text>
</comment>
<dbReference type="PANTHER" id="PTHR23342:SF0">
    <property type="entry name" value="N-ACETYLGLUTAMATE SYNTHASE, MITOCHONDRIAL"/>
    <property type="match status" value="1"/>
</dbReference>
<dbReference type="InterPro" id="IPR037528">
    <property type="entry name" value="ArgB"/>
</dbReference>
<dbReference type="PANTHER" id="PTHR23342">
    <property type="entry name" value="N-ACETYLGLUTAMATE SYNTHASE"/>
    <property type="match status" value="1"/>
</dbReference>